<name>A0A8S5MQL2_9CAUD</name>
<proteinExistence type="predicted"/>
<dbReference type="EMBL" id="BK014959">
    <property type="protein sequence ID" value="DAD84375.1"/>
    <property type="molecule type" value="Genomic_DNA"/>
</dbReference>
<sequence length="47" mass="5243">MASFCAFLGFFKQPHAEAKKRSGSSGQVLPFRKFSADLNLYKFPSIS</sequence>
<accession>A0A8S5MQL2</accession>
<protein>
    <submittedName>
        <fullName evidence="1">Uncharacterized protein</fullName>
    </submittedName>
</protein>
<organism evidence="1">
    <name type="scientific">Podoviridae sp. ctUS21</name>
    <dbReference type="NCBI Taxonomy" id="2826557"/>
    <lineage>
        <taxon>Viruses</taxon>
        <taxon>Duplodnaviria</taxon>
        <taxon>Heunggongvirae</taxon>
        <taxon>Uroviricota</taxon>
        <taxon>Caudoviricetes</taxon>
    </lineage>
</organism>
<reference evidence="1" key="1">
    <citation type="journal article" date="2021" name="Proc. Natl. Acad. Sci. U.S.A.">
        <title>A Catalog of Tens of Thousands of Viruses from Human Metagenomes Reveals Hidden Associations with Chronic Diseases.</title>
        <authorList>
            <person name="Tisza M.J."/>
            <person name="Buck C.B."/>
        </authorList>
    </citation>
    <scope>NUCLEOTIDE SEQUENCE</scope>
    <source>
        <strain evidence="1">CtUS21</strain>
    </source>
</reference>
<evidence type="ECO:0000313" key="1">
    <source>
        <dbReference type="EMBL" id="DAD84375.1"/>
    </source>
</evidence>